<evidence type="ECO:0000313" key="9">
    <source>
        <dbReference type="Proteomes" id="UP000245959"/>
    </source>
</evidence>
<reference evidence="8 9" key="1">
    <citation type="submission" date="2018-04" db="EMBL/GenBank/DDBJ databases">
        <title>Genomic Encyclopedia of Type Strains, Phase IV (KMG-IV): sequencing the most valuable type-strain genomes for metagenomic binning, comparative biology and taxonomic classification.</title>
        <authorList>
            <person name="Goeker M."/>
        </authorList>
    </citation>
    <scope>NUCLEOTIDE SEQUENCE [LARGE SCALE GENOMIC DNA]</scope>
    <source>
        <strain evidence="8 9">DSM 14823</strain>
    </source>
</reference>
<gene>
    <name evidence="6 7" type="primary">deoC</name>
    <name evidence="8" type="ORF">C8D82_13826</name>
    <name evidence="7" type="ORF">HF882_16205</name>
</gene>
<dbReference type="InterPro" id="IPR028581">
    <property type="entry name" value="DeoC_typeI"/>
</dbReference>
<dbReference type="PIRSF" id="PIRSF001357">
    <property type="entry name" value="DeoC"/>
    <property type="match status" value="1"/>
</dbReference>
<comment type="caution">
    <text evidence="8">The sequence shown here is derived from an EMBL/GenBank/DDBJ whole genome shotgun (WGS) entry which is preliminary data.</text>
</comment>
<dbReference type="EMBL" id="QEKH01000038">
    <property type="protein sequence ID" value="PVY36026.1"/>
    <property type="molecule type" value="Genomic_DNA"/>
</dbReference>
<comment type="subcellular location">
    <subcellularLocation>
        <location evidence="6">Cytoplasm</location>
    </subcellularLocation>
</comment>
<evidence type="ECO:0000256" key="2">
    <source>
        <dbReference type="ARBA" id="ARBA00022490"/>
    </source>
</evidence>
<evidence type="ECO:0000256" key="1">
    <source>
        <dbReference type="ARBA" id="ARBA00010936"/>
    </source>
</evidence>
<dbReference type="EMBL" id="JABAEW010000038">
    <property type="protein sequence ID" value="NMD88131.1"/>
    <property type="molecule type" value="Genomic_DNA"/>
</dbReference>
<evidence type="ECO:0000313" key="10">
    <source>
        <dbReference type="Proteomes" id="UP000576225"/>
    </source>
</evidence>
<evidence type="ECO:0000256" key="5">
    <source>
        <dbReference type="ARBA" id="ARBA00048791"/>
    </source>
</evidence>
<proteinExistence type="inferred from homology"/>
<dbReference type="GO" id="GO:0006018">
    <property type="term" value="P:2-deoxyribose 1-phosphate catabolic process"/>
    <property type="evidence" value="ECO:0007669"/>
    <property type="project" value="UniProtKB-UniRule"/>
</dbReference>
<dbReference type="GO" id="GO:0005737">
    <property type="term" value="C:cytoplasm"/>
    <property type="evidence" value="ECO:0007669"/>
    <property type="project" value="UniProtKB-SubCell"/>
</dbReference>
<dbReference type="PANTHER" id="PTHR10889:SF1">
    <property type="entry name" value="DEOXYRIBOSE-PHOSPHATE ALDOLASE"/>
    <property type="match status" value="1"/>
</dbReference>
<evidence type="ECO:0000256" key="3">
    <source>
        <dbReference type="ARBA" id="ARBA00023239"/>
    </source>
</evidence>
<dbReference type="GeneID" id="78296895"/>
<dbReference type="CDD" id="cd00959">
    <property type="entry name" value="DeoC"/>
    <property type="match status" value="1"/>
</dbReference>
<evidence type="ECO:0000256" key="6">
    <source>
        <dbReference type="HAMAP-Rule" id="MF_00114"/>
    </source>
</evidence>
<keyword evidence="3 6" id="KW-0456">Lyase</keyword>
<sequence length="241" mass="26154">MELDYTLDELSKMIDHSLLHPTMTDEELIKGAALAVDYNCASVCIKPYFVKIISQLLDGTGIKTGTVIGFPHGNSSTAVKVFEAKQAVEDGADEVDMVINIGKARSAEWGFVSDEIEAVNREVTSGGAILKVIFENDFLTDAQIEQLCLVCNRIRPAFIKTSTGYGFTKREDGNYNYTGATVEQLALMRRVSDPAIQIKAAGGVRTLDDLLTVRKLGVTRVGATATAAILDEAVRRLYGQA</sequence>
<reference evidence="7 10" key="2">
    <citation type="submission" date="2020-04" db="EMBL/GenBank/DDBJ databases">
        <authorList>
            <person name="Hitch T.C.A."/>
            <person name="Wylensek D."/>
            <person name="Clavel T."/>
        </authorList>
    </citation>
    <scope>NUCLEOTIDE SEQUENCE [LARGE SCALE GENOMIC DNA]</scope>
    <source>
        <strain evidence="7 10">COR2-253-APC-1A</strain>
    </source>
</reference>
<dbReference type="RefSeq" id="WP_116885624.1">
    <property type="nucleotide sequence ID" value="NZ_CAJKCJ010000026.1"/>
</dbReference>
<dbReference type="Proteomes" id="UP000576225">
    <property type="component" value="Unassembled WGS sequence"/>
</dbReference>
<dbReference type="InterPro" id="IPR011343">
    <property type="entry name" value="DeoC"/>
</dbReference>
<protein>
    <recommendedName>
        <fullName evidence="6">Deoxyribose-phosphate aldolase</fullName>
        <shortName evidence="6">DERA</shortName>
        <ecNumber evidence="6">4.1.2.4</ecNumber>
    </recommendedName>
    <alternativeName>
        <fullName evidence="6">2-deoxy-D-ribose 5-phosphate aldolase</fullName>
    </alternativeName>
    <alternativeName>
        <fullName evidence="6">Phosphodeoxyriboaldolase</fullName>
        <shortName evidence="6">Deoxyriboaldolase</shortName>
    </alternativeName>
</protein>
<organism evidence="8 9">
    <name type="scientific">Victivallis vadensis</name>
    <dbReference type="NCBI Taxonomy" id="172901"/>
    <lineage>
        <taxon>Bacteria</taxon>
        <taxon>Pseudomonadati</taxon>
        <taxon>Lentisphaerota</taxon>
        <taxon>Lentisphaeria</taxon>
        <taxon>Victivallales</taxon>
        <taxon>Victivallaceae</taxon>
        <taxon>Victivallis</taxon>
    </lineage>
</organism>
<evidence type="ECO:0000313" key="7">
    <source>
        <dbReference type="EMBL" id="NMD88131.1"/>
    </source>
</evidence>
<comment type="function">
    <text evidence="6">Catalyzes a reversible aldol reaction between acetaldehyde and D-glyceraldehyde 3-phosphate to generate 2-deoxy-D-ribose 5-phosphate.</text>
</comment>
<dbReference type="NCBIfam" id="TIGR00126">
    <property type="entry name" value="deoC"/>
    <property type="match status" value="1"/>
</dbReference>
<dbReference type="InterPro" id="IPR002915">
    <property type="entry name" value="DeoC/FbaB/LacD_aldolase"/>
</dbReference>
<dbReference type="UniPathway" id="UPA00002">
    <property type="reaction ID" value="UER00468"/>
</dbReference>
<comment type="catalytic activity">
    <reaction evidence="5 6">
        <text>2-deoxy-D-ribose 5-phosphate = D-glyceraldehyde 3-phosphate + acetaldehyde</text>
        <dbReference type="Rhea" id="RHEA:12821"/>
        <dbReference type="ChEBI" id="CHEBI:15343"/>
        <dbReference type="ChEBI" id="CHEBI:59776"/>
        <dbReference type="ChEBI" id="CHEBI:62877"/>
        <dbReference type="EC" id="4.1.2.4"/>
    </reaction>
</comment>
<dbReference type="HAMAP" id="MF_00114">
    <property type="entry name" value="DeoC_type1"/>
    <property type="match status" value="1"/>
</dbReference>
<evidence type="ECO:0000256" key="4">
    <source>
        <dbReference type="ARBA" id="ARBA00023270"/>
    </source>
</evidence>
<feature type="active site" description="Proton donor/acceptor" evidence="6">
    <location>
        <position position="199"/>
    </location>
</feature>
<dbReference type="PANTHER" id="PTHR10889">
    <property type="entry name" value="DEOXYRIBOSE-PHOSPHATE ALDOLASE"/>
    <property type="match status" value="1"/>
</dbReference>
<comment type="pathway">
    <text evidence="6">Carbohydrate degradation; 2-deoxy-D-ribose 1-phosphate degradation; D-glyceraldehyde 3-phosphate and acetaldehyde from 2-deoxy-alpha-D-ribose 1-phosphate: step 2/2.</text>
</comment>
<feature type="active site" description="Proton donor/acceptor" evidence="6">
    <location>
        <position position="96"/>
    </location>
</feature>
<keyword evidence="4 6" id="KW-0704">Schiff base</keyword>
<dbReference type="Gene3D" id="3.20.20.70">
    <property type="entry name" value="Aldolase class I"/>
    <property type="match status" value="1"/>
</dbReference>
<keyword evidence="2 6" id="KW-0963">Cytoplasm</keyword>
<dbReference type="GO" id="GO:0016052">
    <property type="term" value="P:carbohydrate catabolic process"/>
    <property type="evidence" value="ECO:0007669"/>
    <property type="project" value="TreeGrafter"/>
</dbReference>
<accession>A0A2U1AHZ4</accession>
<dbReference type="GO" id="GO:0004139">
    <property type="term" value="F:deoxyribose-phosphate aldolase activity"/>
    <property type="evidence" value="ECO:0007669"/>
    <property type="project" value="UniProtKB-UniRule"/>
</dbReference>
<comment type="similarity">
    <text evidence="1 6">Belongs to the DeoC/FbaB aldolase family. DeoC type 1 subfamily.</text>
</comment>
<dbReference type="AlphaFoldDB" id="A0A2U1AHZ4"/>
<dbReference type="GO" id="GO:0009264">
    <property type="term" value="P:deoxyribonucleotide catabolic process"/>
    <property type="evidence" value="ECO:0007669"/>
    <property type="project" value="UniProtKB-UniRule"/>
</dbReference>
<name>A0A2U1AHZ4_9BACT</name>
<dbReference type="InterPro" id="IPR013785">
    <property type="entry name" value="Aldolase_TIM"/>
</dbReference>
<keyword evidence="9" id="KW-1185">Reference proteome</keyword>
<dbReference type="SUPFAM" id="SSF51569">
    <property type="entry name" value="Aldolase"/>
    <property type="match status" value="1"/>
</dbReference>
<dbReference type="SMART" id="SM01133">
    <property type="entry name" value="DeoC"/>
    <property type="match status" value="1"/>
</dbReference>
<evidence type="ECO:0000313" key="8">
    <source>
        <dbReference type="EMBL" id="PVY36026.1"/>
    </source>
</evidence>
<dbReference type="EC" id="4.1.2.4" evidence="6"/>
<feature type="active site" description="Schiff-base intermediate with acetaldehyde" evidence="6">
    <location>
        <position position="160"/>
    </location>
</feature>
<dbReference type="Pfam" id="PF01791">
    <property type="entry name" value="DeoC"/>
    <property type="match status" value="1"/>
</dbReference>
<dbReference type="Proteomes" id="UP000245959">
    <property type="component" value="Unassembled WGS sequence"/>
</dbReference>